<dbReference type="Pfam" id="PF07859">
    <property type="entry name" value="Abhydrolase_3"/>
    <property type="match status" value="1"/>
</dbReference>
<dbReference type="AlphaFoldDB" id="A0A0D2IG10"/>
<dbReference type="PANTHER" id="PTHR23024:SF24">
    <property type="entry name" value="ALPHA_BETA HYDROLASE FOLD-3 DOMAIN-CONTAINING PROTEIN"/>
    <property type="match status" value="1"/>
</dbReference>
<organism evidence="3 4">
    <name type="scientific">Rhinocladiella mackenziei CBS 650.93</name>
    <dbReference type="NCBI Taxonomy" id="1442369"/>
    <lineage>
        <taxon>Eukaryota</taxon>
        <taxon>Fungi</taxon>
        <taxon>Dikarya</taxon>
        <taxon>Ascomycota</taxon>
        <taxon>Pezizomycotina</taxon>
        <taxon>Eurotiomycetes</taxon>
        <taxon>Chaetothyriomycetidae</taxon>
        <taxon>Chaetothyriales</taxon>
        <taxon>Herpotrichiellaceae</taxon>
        <taxon>Rhinocladiella</taxon>
    </lineage>
</organism>
<sequence>MDSYSLDNRACRSPRTRGTSAIREYFGLTGYGTNMIECADDNFFEELGRLNINWNKIPPGTDVERMRHWISTDYTAIPKTSFLHRHIRERVPIEQQDVKVCYGETFDFTMRIYTPLRGRCQPRPAVIMYHGGGWIHGDATSDEDFALLFASELDALIVSVNYSLAPENPYPRPHEDCYEALNWVMSNAERLGINPARIALWGCSAGANLAAGVALRDSEEHAPTRIRQIHLVVPATCSPEVHEGPLKKVYEAQEGVAKWELSLGDVATLMRYYAPQNLTHPFVSPMHSHPSANHPATHITVAGLDVLRDQGIAYALHLRNCFNAPQISPQSGSNYHAPCSRCARLGKPCIYEKAHRSNIQSSRQDSVHSIDVHDELRETSSTFQDDHIISQEANRQHCENEFSSTNSVGLENLFDIVADEPVNWLEPRLEAEQSINDGLDWPSIIDFSLEMTGNNTMQSITPSVMPSTSLHQKYGHDVEKFLQDTYVILPVVDKGQLWDQILTNGTDHGLRTLLEAIRMVNLGTLFRKTPKKETEDALVAQVKHVETLRSEEDFSESPNLDTVAVSLFLFCMYNVLWRHNRAFLYLGEACDLFGLVSQNLEEDGASDIRLLRRLARLDLVLFNTEVATYSLYSKASHRRRKRACESGAALIRGDRGEDTLERVADDLLLHLTEIHEISNSDLDVTRNNQDDHDGYEPIDLSCFAEEQSSPSIRMQTADVIISDHWRALESLVTETDNVSTSAVIPLISLREASRRLTEMVCHRASATLACICALDEGSLRVIGLGKLTSIVKSIKHLTMERRRRAEPTQCKNLMSGLVLTIAKADYERNFVAELSGCIDLIKSTGLYSGPRFVSRKGRGLAKHDENSDTGHRYPMSLGSDVVEG</sequence>
<feature type="region of interest" description="Disordered" evidence="1">
    <location>
        <begin position="858"/>
        <end position="884"/>
    </location>
</feature>
<dbReference type="HOGENOM" id="CLU_326012_0_0_1"/>
<dbReference type="OrthoDB" id="408631at2759"/>
<evidence type="ECO:0000259" key="2">
    <source>
        <dbReference type="Pfam" id="PF07859"/>
    </source>
</evidence>
<dbReference type="PANTHER" id="PTHR23024">
    <property type="entry name" value="ARYLACETAMIDE DEACETYLASE"/>
    <property type="match status" value="1"/>
</dbReference>
<gene>
    <name evidence="3" type="ORF">Z518_05609</name>
</gene>
<feature type="domain" description="Alpha/beta hydrolase fold-3" evidence="2">
    <location>
        <begin position="126"/>
        <end position="321"/>
    </location>
</feature>
<name>A0A0D2IG10_9EURO</name>
<feature type="compositionally biased region" description="Basic and acidic residues" evidence="1">
    <location>
        <begin position="861"/>
        <end position="871"/>
    </location>
</feature>
<accession>A0A0D2IG10</accession>
<dbReference type="GeneID" id="25293680"/>
<keyword evidence="4" id="KW-1185">Reference proteome</keyword>
<dbReference type="InterPro" id="IPR013094">
    <property type="entry name" value="AB_hydrolase_3"/>
</dbReference>
<dbReference type="EMBL" id="KN847478">
    <property type="protein sequence ID" value="KIX04739.1"/>
    <property type="molecule type" value="Genomic_DNA"/>
</dbReference>
<dbReference type="STRING" id="1442369.A0A0D2IG10"/>
<dbReference type="RefSeq" id="XP_013271875.1">
    <property type="nucleotide sequence ID" value="XM_013416421.1"/>
</dbReference>
<proteinExistence type="predicted"/>
<dbReference type="InterPro" id="IPR050466">
    <property type="entry name" value="Carboxylest/Gibb_receptor"/>
</dbReference>
<dbReference type="VEuPathDB" id="FungiDB:Z518_05609"/>
<dbReference type="Proteomes" id="UP000053617">
    <property type="component" value="Unassembled WGS sequence"/>
</dbReference>
<evidence type="ECO:0000256" key="1">
    <source>
        <dbReference type="SAM" id="MobiDB-lite"/>
    </source>
</evidence>
<dbReference type="GO" id="GO:0016787">
    <property type="term" value="F:hydrolase activity"/>
    <property type="evidence" value="ECO:0007669"/>
    <property type="project" value="InterPro"/>
</dbReference>
<reference evidence="3 4" key="1">
    <citation type="submission" date="2015-01" db="EMBL/GenBank/DDBJ databases">
        <title>The Genome Sequence of Rhinocladiella mackenzie CBS 650.93.</title>
        <authorList>
            <consortium name="The Broad Institute Genomics Platform"/>
            <person name="Cuomo C."/>
            <person name="de Hoog S."/>
            <person name="Gorbushina A."/>
            <person name="Stielow B."/>
            <person name="Teixiera M."/>
            <person name="Abouelleil A."/>
            <person name="Chapman S.B."/>
            <person name="Priest M."/>
            <person name="Young S.K."/>
            <person name="Wortman J."/>
            <person name="Nusbaum C."/>
            <person name="Birren B."/>
        </authorList>
    </citation>
    <scope>NUCLEOTIDE SEQUENCE [LARGE SCALE GENOMIC DNA]</scope>
    <source>
        <strain evidence="3 4">CBS 650.93</strain>
    </source>
</reference>
<evidence type="ECO:0000313" key="3">
    <source>
        <dbReference type="EMBL" id="KIX04739.1"/>
    </source>
</evidence>
<dbReference type="InterPro" id="IPR029058">
    <property type="entry name" value="AB_hydrolase_fold"/>
</dbReference>
<evidence type="ECO:0000313" key="4">
    <source>
        <dbReference type="Proteomes" id="UP000053617"/>
    </source>
</evidence>
<dbReference type="SUPFAM" id="SSF53474">
    <property type="entry name" value="alpha/beta-Hydrolases"/>
    <property type="match status" value="1"/>
</dbReference>
<protein>
    <recommendedName>
        <fullName evidence="2">Alpha/beta hydrolase fold-3 domain-containing protein</fullName>
    </recommendedName>
</protein>
<dbReference type="Gene3D" id="3.40.50.1820">
    <property type="entry name" value="alpha/beta hydrolase"/>
    <property type="match status" value="1"/>
</dbReference>